<keyword evidence="2" id="KW-0812">Transmembrane</keyword>
<keyword evidence="4" id="KW-1185">Reference proteome</keyword>
<reference evidence="3" key="1">
    <citation type="submission" date="2020-05" db="EMBL/GenBank/DDBJ databases">
        <title>Mycena genomes resolve the evolution of fungal bioluminescence.</title>
        <authorList>
            <person name="Tsai I.J."/>
        </authorList>
    </citation>
    <scope>NUCLEOTIDE SEQUENCE</scope>
    <source>
        <strain evidence="3">CCC161011</strain>
    </source>
</reference>
<proteinExistence type="predicted"/>
<dbReference type="EMBL" id="JACAZI010000013">
    <property type="protein sequence ID" value="KAF7345778.1"/>
    <property type="molecule type" value="Genomic_DNA"/>
</dbReference>
<evidence type="ECO:0000256" key="2">
    <source>
        <dbReference type="SAM" id="Phobius"/>
    </source>
</evidence>
<feature type="region of interest" description="Disordered" evidence="1">
    <location>
        <begin position="56"/>
        <end position="79"/>
    </location>
</feature>
<comment type="caution">
    <text evidence="3">The sequence shown here is derived from an EMBL/GenBank/DDBJ whole genome shotgun (WGS) entry which is preliminary data.</text>
</comment>
<evidence type="ECO:0000313" key="4">
    <source>
        <dbReference type="Proteomes" id="UP000620124"/>
    </source>
</evidence>
<protein>
    <submittedName>
        <fullName evidence="3">Uncharacterized protein</fullName>
    </submittedName>
</protein>
<dbReference type="AlphaFoldDB" id="A0A8H7CSF3"/>
<accession>A0A8H7CSF3</accession>
<evidence type="ECO:0000313" key="3">
    <source>
        <dbReference type="EMBL" id="KAF7345778.1"/>
    </source>
</evidence>
<dbReference type="Proteomes" id="UP000620124">
    <property type="component" value="Unassembled WGS sequence"/>
</dbReference>
<gene>
    <name evidence="3" type="ORF">MVEN_01598500</name>
</gene>
<keyword evidence="2" id="KW-0472">Membrane</keyword>
<evidence type="ECO:0000256" key="1">
    <source>
        <dbReference type="SAM" id="MobiDB-lite"/>
    </source>
</evidence>
<sequence length="404" mass="43953">MRYDSVPRVVTYGILGLLPFDHVLPPRNRLSQHPSTLSDAEHALFTASLADLAARKERKTQNTLHRSSRPQASQSHAHAHAYPFPSHARRIWIVVVHREICYVTLHILCLFPALTLGGSALLRLVPHTEARPLSIGILNHLSVAHQTVLNTFILHLTPWIYMKSRGFWSPAFTANANTTVPEPFCKPKSTSYGAPTPRTAPLTRSAFPPAAPPPLSSSAYSQSVEFNANVLAPLPSSASSFSAFASHAQAVSVSHRPTLSHVPCIGGPEGGYVRNEDEAQGRPASTSASPCDTEQLCHCIHYTQNADVTERFRIVEDGFGTHASGGVRHLVIVRLLPAHLSSLIRNAPGRMTSNAVCHRPILLPYAQSPHPPYPGLSWTTRATLAIGGEAGEVGSRWLRRFVGV</sequence>
<organism evidence="3 4">
    <name type="scientific">Mycena venus</name>
    <dbReference type="NCBI Taxonomy" id="2733690"/>
    <lineage>
        <taxon>Eukaryota</taxon>
        <taxon>Fungi</taxon>
        <taxon>Dikarya</taxon>
        <taxon>Basidiomycota</taxon>
        <taxon>Agaricomycotina</taxon>
        <taxon>Agaricomycetes</taxon>
        <taxon>Agaricomycetidae</taxon>
        <taxon>Agaricales</taxon>
        <taxon>Marasmiineae</taxon>
        <taxon>Mycenaceae</taxon>
        <taxon>Mycena</taxon>
    </lineage>
</organism>
<keyword evidence="2" id="KW-1133">Transmembrane helix</keyword>
<feature type="transmembrane region" description="Helical" evidence="2">
    <location>
        <begin position="100"/>
        <end position="122"/>
    </location>
</feature>
<name>A0A8H7CSF3_9AGAR</name>